<dbReference type="AlphaFoldDB" id="H5US69"/>
<dbReference type="OrthoDB" id="9800855at2"/>
<evidence type="ECO:0000256" key="4">
    <source>
        <dbReference type="ARBA" id="ARBA00022723"/>
    </source>
</evidence>
<dbReference type="InterPro" id="IPR035937">
    <property type="entry name" value="FPG_N"/>
</dbReference>
<evidence type="ECO:0000256" key="2">
    <source>
        <dbReference type="ARBA" id="ARBA00009409"/>
    </source>
</evidence>
<dbReference type="RefSeq" id="WP_009482475.1">
    <property type="nucleotide sequence ID" value="NZ_BAFE01000053.1"/>
</dbReference>
<evidence type="ECO:0000256" key="14">
    <source>
        <dbReference type="ARBA" id="ARBA00044632"/>
    </source>
</evidence>
<dbReference type="CDD" id="cd08970">
    <property type="entry name" value="AcNei1_N"/>
    <property type="match status" value="1"/>
</dbReference>
<dbReference type="InterPro" id="IPR012319">
    <property type="entry name" value="FPG_cat"/>
</dbReference>
<keyword evidence="4" id="KW-0479">Metal-binding</keyword>
<dbReference type="GO" id="GO:0006284">
    <property type="term" value="P:base-excision repair"/>
    <property type="evidence" value="ECO:0007669"/>
    <property type="project" value="InterPro"/>
</dbReference>
<keyword evidence="11" id="KW-0456">Lyase</keyword>
<dbReference type="GO" id="GO:0008270">
    <property type="term" value="F:zinc ion binding"/>
    <property type="evidence" value="ECO:0007669"/>
    <property type="project" value="UniProtKB-KW"/>
</dbReference>
<evidence type="ECO:0000256" key="9">
    <source>
        <dbReference type="ARBA" id="ARBA00023125"/>
    </source>
</evidence>
<dbReference type="GO" id="GO:0003684">
    <property type="term" value="F:damaged DNA binding"/>
    <property type="evidence" value="ECO:0007669"/>
    <property type="project" value="InterPro"/>
</dbReference>
<comment type="similarity">
    <text evidence="2">Belongs to the FPG family.</text>
</comment>
<dbReference type="InterPro" id="IPR010979">
    <property type="entry name" value="Ribosomal_uS13-like_H2TH"/>
</dbReference>
<dbReference type="Proteomes" id="UP000004367">
    <property type="component" value="Unassembled WGS sequence"/>
</dbReference>
<dbReference type="PANTHER" id="PTHR42697:SF3">
    <property type="entry name" value="ENDONUCLEASE 8 1"/>
    <property type="match status" value="1"/>
</dbReference>
<feature type="domain" description="FPG-type" evidence="16">
    <location>
        <begin position="254"/>
        <end position="288"/>
    </location>
</feature>
<dbReference type="SUPFAM" id="SSF81624">
    <property type="entry name" value="N-terminal domain of MutM-like DNA repair proteins"/>
    <property type="match status" value="1"/>
</dbReference>
<dbReference type="EC" id="4.2.99.18" evidence="3"/>
<protein>
    <recommendedName>
        <fullName evidence="3">DNA-(apurinic or apyrimidinic site) lyase</fullName>
        <ecNumber evidence="3">4.2.99.18</ecNumber>
    </recommendedName>
</protein>
<dbReference type="Pfam" id="PF06831">
    <property type="entry name" value="H2TH"/>
    <property type="match status" value="1"/>
</dbReference>
<keyword evidence="6 15" id="KW-0863">Zinc-finger</keyword>
<evidence type="ECO:0000256" key="1">
    <source>
        <dbReference type="ARBA" id="ARBA00001947"/>
    </source>
</evidence>
<evidence type="ECO:0000256" key="11">
    <source>
        <dbReference type="ARBA" id="ARBA00023239"/>
    </source>
</evidence>
<keyword evidence="12" id="KW-0511">Multifunctional enzyme</keyword>
<dbReference type="Gene3D" id="1.10.8.50">
    <property type="match status" value="1"/>
</dbReference>
<evidence type="ECO:0000259" key="16">
    <source>
        <dbReference type="PROSITE" id="PS51066"/>
    </source>
</evidence>
<keyword evidence="7" id="KW-0378">Hydrolase</keyword>
<keyword evidence="13" id="KW-0326">Glycosidase</keyword>
<keyword evidence="5" id="KW-0227">DNA damage</keyword>
<feature type="domain" description="Formamidopyrimidine-DNA glycosylase catalytic" evidence="17">
    <location>
        <begin position="2"/>
        <end position="103"/>
    </location>
</feature>
<evidence type="ECO:0000256" key="7">
    <source>
        <dbReference type="ARBA" id="ARBA00022801"/>
    </source>
</evidence>
<evidence type="ECO:0000256" key="8">
    <source>
        <dbReference type="ARBA" id="ARBA00022833"/>
    </source>
</evidence>
<evidence type="ECO:0000256" key="5">
    <source>
        <dbReference type="ARBA" id="ARBA00022763"/>
    </source>
</evidence>
<keyword evidence="8" id="KW-0862">Zinc</keyword>
<keyword evidence="10" id="KW-0234">DNA repair</keyword>
<dbReference type="Pfam" id="PF06827">
    <property type="entry name" value="zf-FPG_IleRS"/>
    <property type="match status" value="1"/>
</dbReference>
<evidence type="ECO:0000259" key="17">
    <source>
        <dbReference type="PROSITE" id="PS51068"/>
    </source>
</evidence>
<dbReference type="GO" id="GO:0008534">
    <property type="term" value="F:oxidized purine nucleobase lesion DNA N-glycosylase activity"/>
    <property type="evidence" value="ECO:0007669"/>
    <property type="project" value="UniProtKB-ARBA"/>
</dbReference>
<keyword evidence="9" id="KW-0238">DNA-binding</keyword>
<dbReference type="SMART" id="SM00898">
    <property type="entry name" value="Fapy_DNA_glyco"/>
    <property type="match status" value="1"/>
</dbReference>
<comment type="cofactor">
    <cofactor evidence="1">
        <name>Zn(2+)</name>
        <dbReference type="ChEBI" id="CHEBI:29105"/>
    </cofactor>
</comment>
<comment type="caution">
    <text evidence="18">The sequence shown here is derived from an EMBL/GenBank/DDBJ whole genome shotgun (WGS) entry which is preliminary data.</text>
</comment>
<evidence type="ECO:0000256" key="15">
    <source>
        <dbReference type="PROSITE-ProRule" id="PRU00391"/>
    </source>
</evidence>
<evidence type="ECO:0000256" key="6">
    <source>
        <dbReference type="ARBA" id="ARBA00022771"/>
    </source>
</evidence>
<dbReference type="FunFam" id="1.10.8.50:FF:000003">
    <property type="entry name" value="Formamidopyrimidine-DNA glycosylase"/>
    <property type="match status" value="1"/>
</dbReference>
<dbReference type="STRING" id="1089455.MOPEL_074_00640"/>
<dbReference type="PANTHER" id="PTHR42697">
    <property type="entry name" value="ENDONUCLEASE 8"/>
    <property type="match status" value="1"/>
</dbReference>
<dbReference type="EMBL" id="BAFE01000053">
    <property type="protein sequence ID" value="GAB48577.1"/>
    <property type="molecule type" value="Genomic_DNA"/>
</dbReference>
<organism evidence="18 19">
    <name type="scientific">Mobilicoccus pelagius NBRC 104925</name>
    <dbReference type="NCBI Taxonomy" id="1089455"/>
    <lineage>
        <taxon>Bacteria</taxon>
        <taxon>Bacillati</taxon>
        <taxon>Actinomycetota</taxon>
        <taxon>Actinomycetes</taxon>
        <taxon>Micrococcales</taxon>
        <taxon>Dermatophilaceae</taxon>
        <taxon>Mobilicoccus</taxon>
    </lineage>
</organism>
<dbReference type="SUPFAM" id="SSF57716">
    <property type="entry name" value="Glucocorticoid receptor-like (DNA-binding domain)"/>
    <property type="match status" value="1"/>
</dbReference>
<proteinExistence type="inferred from homology"/>
<sequence>MPEGHTIHAQARRLDRAFRGRPVRVSSPQGRFADSAALLDGGVFEAAEAAGKHLFLHHEGDRIVHVHLGLIGSFSVVPHDHGDGDVPVTGTVRLRIRDDAHVADLRGPNLCELVTEEKHDAVLAKLGPDPLREDADPDRAWAKISRSGRSIAELLMDQSVLAGVGNVYRCEVLFRHRVDPFRPGREIRRATWDVLWEDITALLPLGVAFGQIITMTDQVEDAQEWIARAPEEVDTYTATLTGAAHGTHYERRFFVYKRTAEPCLQCGSTIRTEKVAGRQLYWCGRCQRRR</sequence>
<dbReference type="GO" id="GO:0140078">
    <property type="term" value="F:class I DNA-(apurinic or apyrimidinic site) endonuclease activity"/>
    <property type="evidence" value="ECO:0007669"/>
    <property type="project" value="UniProtKB-EC"/>
</dbReference>
<evidence type="ECO:0000313" key="19">
    <source>
        <dbReference type="Proteomes" id="UP000004367"/>
    </source>
</evidence>
<evidence type="ECO:0000256" key="12">
    <source>
        <dbReference type="ARBA" id="ARBA00023268"/>
    </source>
</evidence>
<evidence type="ECO:0000256" key="13">
    <source>
        <dbReference type="ARBA" id="ARBA00023295"/>
    </source>
</evidence>
<evidence type="ECO:0000313" key="18">
    <source>
        <dbReference type="EMBL" id="GAB48577.1"/>
    </source>
</evidence>
<gene>
    <name evidence="18" type="ORF">MOPEL_074_00640</name>
</gene>
<keyword evidence="19" id="KW-1185">Reference proteome</keyword>
<dbReference type="GO" id="GO:0000703">
    <property type="term" value="F:oxidized pyrimidine nucleobase lesion DNA N-glycosylase activity"/>
    <property type="evidence" value="ECO:0007669"/>
    <property type="project" value="TreeGrafter"/>
</dbReference>
<comment type="catalytic activity">
    <reaction evidence="14">
        <text>2'-deoxyribonucleotide-(2'-deoxyribose 5'-phosphate)-2'-deoxyribonucleotide-DNA = a 3'-end 2'-deoxyribonucleotide-(2,3-dehydro-2,3-deoxyribose 5'-phosphate)-DNA + a 5'-end 5'-phospho-2'-deoxyribonucleoside-DNA + H(+)</text>
        <dbReference type="Rhea" id="RHEA:66592"/>
        <dbReference type="Rhea" id="RHEA-COMP:13180"/>
        <dbReference type="Rhea" id="RHEA-COMP:16897"/>
        <dbReference type="Rhea" id="RHEA-COMP:17067"/>
        <dbReference type="ChEBI" id="CHEBI:15378"/>
        <dbReference type="ChEBI" id="CHEBI:136412"/>
        <dbReference type="ChEBI" id="CHEBI:157695"/>
        <dbReference type="ChEBI" id="CHEBI:167181"/>
        <dbReference type="EC" id="4.2.99.18"/>
    </reaction>
</comment>
<dbReference type="InterPro" id="IPR015886">
    <property type="entry name" value="H2TH_FPG"/>
</dbReference>
<dbReference type="eggNOG" id="COG0266">
    <property type="taxonomic scope" value="Bacteria"/>
</dbReference>
<dbReference type="SMART" id="SM01232">
    <property type="entry name" value="H2TH"/>
    <property type="match status" value="1"/>
</dbReference>
<dbReference type="InterPro" id="IPR010663">
    <property type="entry name" value="Znf_FPG/IleRS"/>
</dbReference>
<name>H5US69_9MICO</name>
<dbReference type="GO" id="GO:0006979">
    <property type="term" value="P:response to oxidative stress"/>
    <property type="evidence" value="ECO:0007669"/>
    <property type="project" value="UniProtKB-ARBA"/>
</dbReference>
<dbReference type="PROSITE" id="PS51068">
    <property type="entry name" value="FPG_CAT"/>
    <property type="match status" value="1"/>
</dbReference>
<accession>H5US69</accession>
<dbReference type="GO" id="GO:0003690">
    <property type="term" value="F:double-stranded DNA binding"/>
    <property type="evidence" value="ECO:0007669"/>
    <property type="project" value="UniProtKB-ARBA"/>
</dbReference>
<evidence type="ECO:0000256" key="3">
    <source>
        <dbReference type="ARBA" id="ARBA00012720"/>
    </source>
</evidence>
<evidence type="ECO:0000256" key="10">
    <source>
        <dbReference type="ARBA" id="ARBA00023204"/>
    </source>
</evidence>
<dbReference type="Gene3D" id="3.20.190.10">
    <property type="entry name" value="MutM-like, N-terminal"/>
    <property type="match status" value="1"/>
</dbReference>
<dbReference type="InterPro" id="IPR000214">
    <property type="entry name" value="Znf_DNA_glyclase/AP_lyase"/>
</dbReference>
<dbReference type="Pfam" id="PF01149">
    <property type="entry name" value="Fapy_DNA_glyco"/>
    <property type="match status" value="1"/>
</dbReference>
<dbReference type="SUPFAM" id="SSF46946">
    <property type="entry name" value="S13-like H2TH domain"/>
    <property type="match status" value="1"/>
</dbReference>
<reference evidence="18 19" key="1">
    <citation type="submission" date="2012-02" db="EMBL/GenBank/DDBJ databases">
        <title>Whole genome shotgun sequence of Mobilicoccus pelagius NBRC 104925.</title>
        <authorList>
            <person name="Yoshida Y."/>
            <person name="Hosoyama A."/>
            <person name="Tsuchikane K."/>
            <person name="Katsumata H."/>
            <person name="Yamazaki S."/>
            <person name="Fujita N."/>
        </authorList>
    </citation>
    <scope>NUCLEOTIDE SEQUENCE [LARGE SCALE GENOMIC DNA]</scope>
    <source>
        <strain evidence="18 19">NBRC 104925</strain>
    </source>
</reference>
<dbReference type="PROSITE" id="PS51066">
    <property type="entry name" value="ZF_FPG_2"/>
    <property type="match status" value="1"/>
</dbReference>